<comment type="caution">
    <text evidence="5">The sequence shown here is derived from an EMBL/GenBank/DDBJ whole genome shotgun (WGS) entry which is preliminary data.</text>
</comment>
<dbReference type="Proteomes" id="UP000320333">
    <property type="component" value="Unassembled WGS sequence"/>
</dbReference>
<evidence type="ECO:0008006" key="7">
    <source>
        <dbReference type="Google" id="ProtNLM"/>
    </source>
</evidence>
<organism evidence="5 6">
    <name type="scientific">Chytriomyces confervae</name>
    <dbReference type="NCBI Taxonomy" id="246404"/>
    <lineage>
        <taxon>Eukaryota</taxon>
        <taxon>Fungi</taxon>
        <taxon>Fungi incertae sedis</taxon>
        <taxon>Chytridiomycota</taxon>
        <taxon>Chytridiomycota incertae sedis</taxon>
        <taxon>Chytridiomycetes</taxon>
        <taxon>Chytridiales</taxon>
        <taxon>Chytriomycetaceae</taxon>
        <taxon>Chytriomyces</taxon>
    </lineage>
</organism>
<protein>
    <recommendedName>
        <fullName evidence="7">Ras-GEF domain-containing protein</fullName>
    </recommendedName>
</protein>
<dbReference type="InterPro" id="IPR008937">
    <property type="entry name" value="Ras-like_GEF"/>
</dbReference>
<dbReference type="GO" id="GO:0005886">
    <property type="term" value="C:plasma membrane"/>
    <property type="evidence" value="ECO:0007669"/>
    <property type="project" value="TreeGrafter"/>
</dbReference>
<keyword evidence="1 2" id="KW-0344">Guanine-nucleotide releasing factor</keyword>
<dbReference type="InterPro" id="IPR036964">
    <property type="entry name" value="RASGEF_cat_dom_sf"/>
</dbReference>
<dbReference type="Pfam" id="PF00618">
    <property type="entry name" value="RasGEF_N"/>
    <property type="match status" value="1"/>
</dbReference>
<dbReference type="STRING" id="246404.A0A507FR46"/>
<dbReference type="CDD" id="cd00155">
    <property type="entry name" value="RasGEF"/>
    <property type="match status" value="1"/>
</dbReference>
<proteinExistence type="predicted"/>
<sequence>MDELPNDVAELRLNCSNLAVQNEELVIKCQQLMKQLENQRKPVQEIISPAKQYESSKGQPFSDKQAATIAYLRARVNMLEIGIKERESFHRKNLTDMAKQHSEQIQSILKRSYETERAFQDACARATEYPSEGEGEEKFKELDDRCKLSEKLKALVEKENSDLRADVYKLRGALQEEVLKKLEEKRISRDEKDESEGLIIFIETDGSEKRIKGATPDKLIERLLDPLSFDNKYLQAFMLTFPSFISSRGLMDLIAMKHREFMALKSKMEDKGYQTPIILRFVNAIKTWLEGYWSDFQDDPSLVGDINALLDTIKDEKLNSIVKSVLTRKLTNEDQTHQVVKATPPKAIIPKPLLKRYSPDAQTSQVGVKQKVGDTDIKLSILDIDPLELARQLTLIEAELFVNIKPREFLDMAWMKDNKDVKSPNITKMVQWSNHCIQWIASEILSVKDNMKLRAQVFERIISLGHQLEKLNNFNGVREVLAAIESSAIYRLKKTKGVIGTKFMKQLDDLLRVASSEHNYKNLRARVHSANPPIIPFPGVYQSDLVFLSTCNKNILDGGLVNFHKFQKEAGYILEFQTYQKTPYNFEVVAEIQDMIKNYKVFSEEEAYSNSLICEPRAG</sequence>
<feature type="domain" description="N-terminal Ras-GEF" evidence="4">
    <location>
        <begin position="207"/>
        <end position="334"/>
    </location>
</feature>
<evidence type="ECO:0000313" key="5">
    <source>
        <dbReference type="EMBL" id="TPX77918.1"/>
    </source>
</evidence>
<dbReference type="GO" id="GO:0007265">
    <property type="term" value="P:Ras protein signal transduction"/>
    <property type="evidence" value="ECO:0007669"/>
    <property type="project" value="TreeGrafter"/>
</dbReference>
<evidence type="ECO:0000259" key="3">
    <source>
        <dbReference type="PROSITE" id="PS50009"/>
    </source>
</evidence>
<dbReference type="AlphaFoldDB" id="A0A507FR46"/>
<evidence type="ECO:0000256" key="1">
    <source>
        <dbReference type="ARBA" id="ARBA00022658"/>
    </source>
</evidence>
<dbReference type="EMBL" id="QEAP01000012">
    <property type="protein sequence ID" value="TPX77918.1"/>
    <property type="molecule type" value="Genomic_DNA"/>
</dbReference>
<dbReference type="Pfam" id="PF00617">
    <property type="entry name" value="RasGEF"/>
    <property type="match status" value="1"/>
</dbReference>
<dbReference type="PANTHER" id="PTHR23113:SF363">
    <property type="entry name" value="PROTEIN SON OF SEVENLESS"/>
    <property type="match status" value="1"/>
</dbReference>
<evidence type="ECO:0000259" key="4">
    <source>
        <dbReference type="PROSITE" id="PS50212"/>
    </source>
</evidence>
<dbReference type="PROSITE" id="PS50009">
    <property type="entry name" value="RASGEF_CAT"/>
    <property type="match status" value="1"/>
</dbReference>
<dbReference type="InterPro" id="IPR023578">
    <property type="entry name" value="Ras_GEF_dom_sf"/>
</dbReference>
<dbReference type="SUPFAM" id="SSF48366">
    <property type="entry name" value="Ras GEF"/>
    <property type="match status" value="1"/>
</dbReference>
<dbReference type="CDD" id="cd06224">
    <property type="entry name" value="REM"/>
    <property type="match status" value="1"/>
</dbReference>
<reference evidence="5 6" key="1">
    <citation type="journal article" date="2019" name="Sci. Rep.">
        <title>Comparative genomics of chytrid fungi reveal insights into the obligate biotrophic and pathogenic lifestyle of Synchytrium endobioticum.</title>
        <authorList>
            <person name="van de Vossenberg B.T.L.H."/>
            <person name="Warris S."/>
            <person name="Nguyen H.D.T."/>
            <person name="van Gent-Pelzer M.P.E."/>
            <person name="Joly D.L."/>
            <person name="van de Geest H.C."/>
            <person name="Bonants P.J.M."/>
            <person name="Smith D.S."/>
            <person name="Levesque C.A."/>
            <person name="van der Lee T.A.J."/>
        </authorList>
    </citation>
    <scope>NUCLEOTIDE SEQUENCE [LARGE SCALE GENOMIC DNA]</scope>
    <source>
        <strain evidence="5 6">CBS 675.73</strain>
    </source>
</reference>
<accession>A0A507FR46</accession>
<dbReference type="Gene3D" id="1.10.840.10">
    <property type="entry name" value="Ras guanine-nucleotide exchange factors catalytic domain"/>
    <property type="match status" value="1"/>
</dbReference>
<dbReference type="InterPro" id="IPR001895">
    <property type="entry name" value="RASGEF_cat_dom"/>
</dbReference>
<name>A0A507FR46_9FUNG</name>
<keyword evidence="6" id="KW-1185">Reference proteome</keyword>
<evidence type="ECO:0000313" key="6">
    <source>
        <dbReference type="Proteomes" id="UP000320333"/>
    </source>
</evidence>
<dbReference type="Gene3D" id="1.20.870.10">
    <property type="entry name" value="Son of sevenless (SoS) protein Chain: S domain 1"/>
    <property type="match status" value="1"/>
</dbReference>
<dbReference type="PROSITE" id="PS50212">
    <property type="entry name" value="RASGEF_NTER"/>
    <property type="match status" value="1"/>
</dbReference>
<gene>
    <name evidence="5" type="ORF">CcCBS67573_g00843</name>
</gene>
<dbReference type="PANTHER" id="PTHR23113">
    <property type="entry name" value="GUANINE NUCLEOTIDE EXCHANGE FACTOR"/>
    <property type="match status" value="1"/>
</dbReference>
<dbReference type="SMART" id="SM00229">
    <property type="entry name" value="RasGEFN"/>
    <property type="match status" value="1"/>
</dbReference>
<dbReference type="SMART" id="SM00147">
    <property type="entry name" value="RasGEF"/>
    <property type="match status" value="1"/>
</dbReference>
<feature type="domain" description="Ras-GEF" evidence="3">
    <location>
        <begin position="385"/>
        <end position="617"/>
    </location>
</feature>
<dbReference type="GO" id="GO:0005085">
    <property type="term" value="F:guanyl-nucleotide exchange factor activity"/>
    <property type="evidence" value="ECO:0007669"/>
    <property type="project" value="UniProtKB-KW"/>
</dbReference>
<evidence type="ECO:0000256" key="2">
    <source>
        <dbReference type="PROSITE-ProRule" id="PRU00168"/>
    </source>
</evidence>
<dbReference type="InterPro" id="IPR000651">
    <property type="entry name" value="Ras-like_Gua-exchang_fac_N"/>
</dbReference>
<dbReference type="OrthoDB" id="546434at2759"/>